<dbReference type="InterPro" id="IPR050109">
    <property type="entry name" value="HTH-type_TetR-like_transc_reg"/>
</dbReference>
<dbReference type="InterPro" id="IPR009057">
    <property type="entry name" value="Homeodomain-like_sf"/>
</dbReference>
<dbReference type="Proteomes" id="UP000313066">
    <property type="component" value="Unassembled WGS sequence"/>
</dbReference>
<evidence type="ECO:0000313" key="6">
    <source>
        <dbReference type="EMBL" id="KAB8183679.1"/>
    </source>
</evidence>
<keyword evidence="7" id="KW-1185">Reference proteome</keyword>
<dbReference type="PANTHER" id="PTHR30055:SF234">
    <property type="entry name" value="HTH-TYPE TRANSCRIPTIONAL REGULATOR BETI"/>
    <property type="match status" value="1"/>
</dbReference>
<dbReference type="PANTHER" id="PTHR30055">
    <property type="entry name" value="HTH-TYPE TRANSCRIPTIONAL REGULATOR RUTR"/>
    <property type="match status" value="1"/>
</dbReference>
<dbReference type="PROSITE" id="PS50977">
    <property type="entry name" value="HTH_TETR_2"/>
    <property type="match status" value="1"/>
</dbReference>
<organism evidence="6 7">
    <name type="scientific">Microbispora catharanthi</name>
    <dbReference type="NCBI Taxonomy" id="1712871"/>
    <lineage>
        <taxon>Bacteria</taxon>
        <taxon>Bacillati</taxon>
        <taxon>Actinomycetota</taxon>
        <taxon>Actinomycetes</taxon>
        <taxon>Streptosporangiales</taxon>
        <taxon>Streptosporangiaceae</taxon>
        <taxon>Microbispora</taxon>
    </lineage>
</organism>
<protein>
    <submittedName>
        <fullName evidence="6">TetR family transcriptional regulator</fullName>
    </submittedName>
</protein>
<keyword evidence="3" id="KW-0804">Transcription</keyword>
<dbReference type="GO" id="GO:0000976">
    <property type="term" value="F:transcription cis-regulatory region binding"/>
    <property type="evidence" value="ECO:0007669"/>
    <property type="project" value="TreeGrafter"/>
</dbReference>
<gene>
    <name evidence="6" type="ORF">FH610_018605</name>
</gene>
<comment type="caution">
    <text evidence="6">The sequence shown here is derived from an EMBL/GenBank/DDBJ whole genome shotgun (WGS) entry which is preliminary data.</text>
</comment>
<dbReference type="PRINTS" id="PR00455">
    <property type="entry name" value="HTHTETR"/>
</dbReference>
<evidence type="ECO:0000256" key="2">
    <source>
        <dbReference type="ARBA" id="ARBA00023125"/>
    </source>
</evidence>
<dbReference type="AlphaFoldDB" id="A0A5N6BT63"/>
<keyword evidence="2 4" id="KW-0238">DNA-binding</keyword>
<reference evidence="6 7" key="1">
    <citation type="submission" date="2019-10" db="EMBL/GenBank/DDBJ databases">
        <title>Nonomuraea sp. nov., isolated from Phyllanthus amarus.</title>
        <authorList>
            <person name="Klykleung N."/>
            <person name="Tanasupawat S."/>
        </authorList>
    </citation>
    <scope>NUCLEOTIDE SEQUENCE [LARGE SCALE GENOMIC DNA]</scope>
    <source>
        <strain evidence="6 7">CR1-09</strain>
    </source>
</reference>
<name>A0A5N6BT63_9ACTN</name>
<dbReference type="GO" id="GO:0003700">
    <property type="term" value="F:DNA-binding transcription factor activity"/>
    <property type="evidence" value="ECO:0007669"/>
    <property type="project" value="TreeGrafter"/>
</dbReference>
<feature type="domain" description="HTH tetR-type" evidence="5">
    <location>
        <begin position="12"/>
        <end position="72"/>
    </location>
</feature>
<sequence>MAQGTSRRARSENSKEQILQAALRLAVERGYEGTTMADVSAESGLPIGSVYWHFKNKEQLFVELLEHCHAEWLKIHSGPIAVRDKVTRGIAGQVREDPGGYSREEALLKVAMILALDKRLGGLGEDSEVRRTYIRIRSKMFEVNVRHLADSLPGDVVEAFPELPEKLAVLSLALTDGFYVHANSAIRIDFAEYADLAALALEGLVDRYVKLARERKSISTAAG</sequence>
<evidence type="ECO:0000259" key="5">
    <source>
        <dbReference type="PROSITE" id="PS50977"/>
    </source>
</evidence>
<dbReference type="SUPFAM" id="SSF46689">
    <property type="entry name" value="Homeodomain-like"/>
    <property type="match status" value="1"/>
</dbReference>
<dbReference type="InterPro" id="IPR001647">
    <property type="entry name" value="HTH_TetR"/>
</dbReference>
<dbReference type="EMBL" id="VDMA02000009">
    <property type="protein sequence ID" value="KAB8183679.1"/>
    <property type="molecule type" value="Genomic_DNA"/>
</dbReference>
<evidence type="ECO:0000313" key="7">
    <source>
        <dbReference type="Proteomes" id="UP000313066"/>
    </source>
</evidence>
<evidence type="ECO:0000256" key="4">
    <source>
        <dbReference type="PROSITE-ProRule" id="PRU00335"/>
    </source>
</evidence>
<proteinExistence type="predicted"/>
<dbReference type="Pfam" id="PF00440">
    <property type="entry name" value="TetR_N"/>
    <property type="match status" value="1"/>
</dbReference>
<dbReference type="Gene3D" id="1.10.357.10">
    <property type="entry name" value="Tetracycline Repressor, domain 2"/>
    <property type="match status" value="1"/>
</dbReference>
<accession>A0A5N6BT63</accession>
<evidence type="ECO:0000256" key="3">
    <source>
        <dbReference type="ARBA" id="ARBA00023163"/>
    </source>
</evidence>
<dbReference type="RefSeq" id="WP_139575787.1">
    <property type="nucleotide sequence ID" value="NZ_VDMA02000009.1"/>
</dbReference>
<keyword evidence="1" id="KW-0805">Transcription regulation</keyword>
<evidence type="ECO:0000256" key="1">
    <source>
        <dbReference type="ARBA" id="ARBA00023015"/>
    </source>
</evidence>
<feature type="DNA-binding region" description="H-T-H motif" evidence="4">
    <location>
        <begin position="35"/>
        <end position="54"/>
    </location>
</feature>